<feature type="transmembrane region" description="Helical" evidence="1">
    <location>
        <begin position="74"/>
        <end position="93"/>
    </location>
</feature>
<feature type="transmembrane region" description="Helical" evidence="1">
    <location>
        <begin position="276"/>
        <end position="299"/>
    </location>
</feature>
<feature type="transmembrane region" description="Helical" evidence="1">
    <location>
        <begin position="12"/>
        <end position="37"/>
    </location>
</feature>
<accession>A0A0A5HPZ1</accession>
<reference evidence="2 3" key="1">
    <citation type="submission" date="2013-08" db="EMBL/GenBank/DDBJ databases">
        <authorList>
            <person name="Huang J."/>
            <person name="Wang G."/>
        </authorList>
    </citation>
    <scope>NUCLEOTIDE SEQUENCE [LARGE SCALE GENOMIC DNA]</scope>
    <source>
        <strain evidence="2 3">JSM 072002</strain>
    </source>
</reference>
<feature type="transmembrane region" description="Helical" evidence="1">
    <location>
        <begin position="49"/>
        <end position="68"/>
    </location>
</feature>
<feature type="transmembrane region" description="Helical" evidence="1">
    <location>
        <begin position="213"/>
        <end position="232"/>
    </location>
</feature>
<dbReference type="STRING" id="1385512.N784_08520"/>
<dbReference type="PANTHER" id="PTHR41324:SF1">
    <property type="entry name" value="DUF2232 DOMAIN-CONTAINING PROTEIN"/>
    <property type="match status" value="1"/>
</dbReference>
<organism evidence="2 3">
    <name type="scientific">Pontibacillus litoralis JSM 072002</name>
    <dbReference type="NCBI Taxonomy" id="1385512"/>
    <lineage>
        <taxon>Bacteria</taxon>
        <taxon>Bacillati</taxon>
        <taxon>Bacillota</taxon>
        <taxon>Bacilli</taxon>
        <taxon>Bacillales</taxon>
        <taxon>Bacillaceae</taxon>
        <taxon>Pontibacillus</taxon>
    </lineage>
</organism>
<evidence type="ECO:0000313" key="3">
    <source>
        <dbReference type="Proteomes" id="UP000030401"/>
    </source>
</evidence>
<sequence>MNQTTKIKEGIVYAAIYIILLLMSIFIPGVAVIGMVLLPLPFMIYTARFGWKSSVILAAIIMPITLIVATVASLPITLLAICGGIALGTGVYLKRSSYEIWAQGTVGYVLGMVLFYVLSLLLFHINWVEEIQVYMQESIEASKQMIESISGTVPEEQLELVEEQLYRIIGLLPSFMAIMSIGYALMTLWLGYKLMNLTYKTKHQFPPVRNMSFPKALIWYHLIAIILTWINADPGSFMDQASQNVYTLTGFLMTLQGLTFLFAFADYKKITKAFPIGMVVLTFMLPFLLLYPLMILGIIDLGFSLRARFSKK</sequence>
<feature type="transmembrane region" description="Helical" evidence="1">
    <location>
        <begin position="168"/>
        <end position="192"/>
    </location>
</feature>
<dbReference type="eggNOG" id="COG4241">
    <property type="taxonomic scope" value="Bacteria"/>
</dbReference>
<feature type="transmembrane region" description="Helical" evidence="1">
    <location>
        <begin position="244"/>
        <end position="264"/>
    </location>
</feature>
<dbReference type="RefSeq" id="WP_036835256.1">
    <property type="nucleotide sequence ID" value="NZ_AVPG01000020.1"/>
</dbReference>
<dbReference type="PANTHER" id="PTHR41324">
    <property type="entry name" value="MEMBRANE PROTEIN-RELATED"/>
    <property type="match status" value="1"/>
</dbReference>
<keyword evidence="1" id="KW-1133">Transmembrane helix</keyword>
<evidence type="ECO:0008006" key="4">
    <source>
        <dbReference type="Google" id="ProtNLM"/>
    </source>
</evidence>
<gene>
    <name evidence="2" type="ORF">N784_08520</name>
</gene>
<dbReference type="EMBL" id="AVPG01000020">
    <property type="protein sequence ID" value="KGX85697.1"/>
    <property type="molecule type" value="Genomic_DNA"/>
</dbReference>
<keyword evidence="1" id="KW-0472">Membrane</keyword>
<keyword evidence="1" id="KW-0812">Transmembrane</keyword>
<proteinExistence type="predicted"/>
<comment type="caution">
    <text evidence="2">The sequence shown here is derived from an EMBL/GenBank/DDBJ whole genome shotgun (WGS) entry which is preliminary data.</text>
</comment>
<name>A0A0A5HPZ1_9BACI</name>
<protein>
    <recommendedName>
        <fullName evidence="4">DUF2232 domain-containing protein</fullName>
    </recommendedName>
</protein>
<feature type="transmembrane region" description="Helical" evidence="1">
    <location>
        <begin position="105"/>
        <end position="125"/>
    </location>
</feature>
<evidence type="ECO:0000256" key="1">
    <source>
        <dbReference type="SAM" id="Phobius"/>
    </source>
</evidence>
<dbReference type="Proteomes" id="UP000030401">
    <property type="component" value="Unassembled WGS sequence"/>
</dbReference>
<dbReference type="OrthoDB" id="2987886at2"/>
<dbReference type="Pfam" id="PF09991">
    <property type="entry name" value="DUF2232"/>
    <property type="match status" value="1"/>
</dbReference>
<dbReference type="InterPro" id="IPR018710">
    <property type="entry name" value="DUF2232"/>
</dbReference>
<keyword evidence="3" id="KW-1185">Reference proteome</keyword>
<evidence type="ECO:0000313" key="2">
    <source>
        <dbReference type="EMBL" id="KGX85697.1"/>
    </source>
</evidence>
<dbReference type="AlphaFoldDB" id="A0A0A5HPZ1"/>